<dbReference type="Proteomes" id="UP000676853">
    <property type="component" value="Unassembled WGS sequence"/>
</dbReference>
<gene>
    <name evidence="1" type="ORF">KFZ73_26735</name>
</gene>
<organism evidence="1 2">
    <name type="scientific">Tsukamurella paurometabola</name>
    <name type="common">Corynebacterium paurometabolum</name>
    <dbReference type="NCBI Taxonomy" id="2061"/>
    <lineage>
        <taxon>Bacteria</taxon>
        <taxon>Bacillati</taxon>
        <taxon>Actinomycetota</taxon>
        <taxon>Actinomycetes</taxon>
        <taxon>Mycobacteriales</taxon>
        <taxon>Tsukamurellaceae</taxon>
        <taxon>Tsukamurella</taxon>
    </lineage>
</organism>
<evidence type="ECO:0000313" key="1">
    <source>
        <dbReference type="EMBL" id="MBS4104817.1"/>
    </source>
</evidence>
<proteinExistence type="predicted"/>
<dbReference type="RefSeq" id="WP_212555703.1">
    <property type="nucleotide sequence ID" value="NZ_JAGXOE010000515.1"/>
</dbReference>
<dbReference type="EMBL" id="JAGXOE010000515">
    <property type="protein sequence ID" value="MBS4104817.1"/>
    <property type="molecule type" value="Genomic_DNA"/>
</dbReference>
<feature type="non-terminal residue" evidence="1">
    <location>
        <position position="91"/>
    </location>
</feature>
<sequence length="91" mass="9641">MKKFMTLVAVVATVTGCDPGSGTRAPSYSVPPEPGPDCDAAEVRDLDPVAPVACVLLSPSFPGLRFEYSDTAAVRGYEGREQRIVVRDGAR</sequence>
<evidence type="ECO:0008006" key="3">
    <source>
        <dbReference type="Google" id="ProtNLM"/>
    </source>
</evidence>
<comment type="caution">
    <text evidence="1">The sequence shown here is derived from an EMBL/GenBank/DDBJ whole genome shotgun (WGS) entry which is preliminary data.</text>
</comment>
<evidence type="ECO:0000313" key="2">
    <source>
        <dbReference type="Proteomes" id="UP000676853"/>
    </source>
</evidence>
<dbReference type="PROSITE" id="PS51257">
    <property type="entry name" value="PROKAR_LIPOPROTEIN"/>
    <property type="match status" value="1"/>
</dbReference>
<protein>
    <recommendedName>
        <fullName evidence="3">Lipoprotein</fullName>
    </recommendedName>
</protein>
<name>A0ABS5NLU0_TSUPA</name>
<accession>A0ABS5NLU0</accession>
<reference evidence="1 2" key="1">
    <citation type="submission" date="2021-04" db="EMBL/GenBank/DDBJ databases">
        <title>Whole genome sequence analysis of a thiophenic sulfur metabolizing bacteria.</title>
        <authorList>
            <person name="Akhtar N."/>
            <person name="Akram J."/>
            <person name="Aslam A."/>
        </authorList>
    </citation>
    <scope>NUCLEOTIDE SEQUENCE [LARGE SCALE GENOMIC DNA]</scope>
    <source>
        <strain evidence="1 2">3OW</strain>
    </source>
</reference>
<keyword evidence="2" id="KW-1185">Reference proteome</keyword>